<evidence type="ECO:0000313" key="3">
    <source>
        <dbReference type="Proteomes" id="UP001161408"/>
    </source>
</evidence>
<accession>A0AA37W3M5</accession>
<organism evidence="2 3">
    <name type="scientific">Pseudoalteromonas tetraodonis GFC</name>
    <dbReference type="NCBI Taxonomy" id="1315271"/>
    <lineage>
        <taxon>Bacteria</taxon>
        <taxon>Pseudomonadati</taxon>
        <taxon>Pseudomonadota</taxon>
        <taxon>Gammaproteobacteria</taxon>
        <taxon>Alteromonadales</taxon>
        <taxon>Pseudoalteromonadaceae</taxon>
        <taxon>Pseudoalteromonas</taxon>
    </lineage>
</organism>
<evidence type="ECO:0000313" key="2">
    <source>
        <dbReference type="EMBL" id="GLQ04474.1"/>
    </source>
</evidence>
<comment type="caution">
    <text evidence="2">The sequence shown here is derived from an EMBL/GenBank/DDBJ whole genome shotgun (WGS) entry which is preliminary data.</text>
</comment>
<sequence length="129" mass="14454">MEESVQVKNNEDSIEKSRSVEKNKIQNETITTELHFELLKQYAWLSSAIIGAVVILIQLKVLTFGSKVYIPLGCFCFSILNSLIAQDYIVESLTKGKTIYDISKKVYILRNFSIFGLGLGVGLLANSFI</sequence>
<keyword evidence="3" id="KW-1185">Reference proteome</keyword>
<feature type="transmembrane region" description="Helical" evidence="1">
    <location>
        <begin position="106"/>
        <end position="125"/>
    </location>
</feature>
<reference evidence="2" key="2">
    <citation type="submission" date="2023-01" db="EMBL/GenBank/DDBJ databases">
        <title>Draft genome sequence of Pseudoalteromonas tetraodonis strain NBRC 103034.</title>
        <authorList>
            <person name="Sun Q."/>
            <person name="Mori K."/>
        </authorList>
    </citation>
    <scope>NUCLEOTIDE SEQUENCE</scope>
    <source>
        <strain evidence="2">NBRC 103034</strain>
    </source>
</reference>
<name>A0AA37W3M5_9GAMM</name>
<gene>
    <name evidence="2" type="ORF">GCM10007914_33550</name>
</gene>
<dbReference type="RefSeq" id="WP_013463192.1">
    <property type="nucleotide sequence ID" value="NZ_BJXY01000029.1"/>
</dbReference>
<keyword evidence="1" id="KW-1133">Transmembrane helix</keyword>
<keyword evidence="1" id="KW-0472">Membrane</keyword>
<dbReference type="GeneID" id="99694281"/>
<protein>
    <submittedName>
        <fullName evidence="2">Uncharacterized protein</fullName>
    </submittedName>
</protein>
<dbReference type="EMBL" id="BSNE01000020">
    <property type="protein sequence ID" value="GLQ04474.1"/>
    <property type="molecule type" value="Genomic_DNA"/>
</dbReference>
<feature type="transmembrane region" description="Helical" evidence="1">
    <location>
        <begin position="42"/>
        <end position="62"/>
    </location>
</feature>
<keyword evidence="1" id="KW-0812">Transmembrane</keyword>
<reference evidence="2" key="1">
    <citation type="journal article" date="2014" name="Int. J. Syst. Evol. Microbiol.">
        <title>Complete genome sequence of Corynebacterium casei LMG S-19264T (=DSM 44701T), isolated from a smear-ripened cheese.</title>
        <authorList>
            <consortium name="US DOE Joint Genome Institute (JGI-PGF)"/>
            <person name="Walter F."/>
            <person name="Albersmeier A."/>
            <person name="Kalinowski J."/>
            <person name="Ruckert C."/>
        </authorList>
    </citation>
    <scope>NUCLEOTIDE SEQUENCE</scope>
    <source>
        <strain evidence="2">NBRC 103034</strain>
    </source>
</reference>
<feature type="transmembrane region" description="Helical" evidence="1">
    <location>
        <begin position="68"/>
        <end position="85"/>
    </location>
</feature>
<evidence type="ECO:0000256" key="1">
    <source>
        <dbReference type="SAM" id="Phobius"/>
    </source>
</evidence>
<dbReference type="AlphaFoldDB" id="A0AA37W3M5"/>
<proteinExistence type="predicted"/>
<dbReference type="Proteomes" id="UP001161408">
    <property type="component" value="Unassembled WGS sequence"/>
</dbReference>